<dbReference type="OrthoDB" id="10427675at2759"/>
<evidence type="ECO:0000313" key="1">
    <source>
        <dbReference type="EMBL" id="CAK77318.1"/>
    </source>
</evidence>
<proteinExistence type="predicted"/>
<gene>
    <name evidence="1" type="ORF">GSPATT00012826001</name>
</gene>
<evidence type="ECO:0000313" key="2">
    <source>
        <dbReference type="Proteomes" id="UP000000600"/>
    </source>
</evidence>
<reference evidence="1 2" key="1">
    <citation type="journal article" date="2006" name="Nature">
        <title>Global trends of whole-genome duplications revealed by the ciliate Paramecium tetraurelia.</title>
        <authorList>
            <consortium name="Genoscope"/>
            <person name="Aury J.-M."/>
            <person name="Jaillon O."/>
            <person name="Duret L."/>
            <person name="Noel B."/>
            <person name="Jubin C."/>
            <person name="Porcel B.M."/>
            <person name="Segurens B."/>
            <person name="Daubin V."/>
            <person name="Anthouard V."/>
            <person name="Aiach N."/>
            <person name="Arnaiz O."/>
            <person name="Billaut A."/>
            <person name="Beisson J."/>
            <person name="Blanc I."/>
            <person name="Bouhouche K."/>
            <person name="Camara F."/>
            <person name="Duharcourt S."/>
            <person name="Guigo R."/>
            <person name="Gogendeau D."/>
            <person name="Katinka M."/>
            <person name="Keller A.-M."/>
            <person name="Kissmehl R."/>
            <person name="Klotz C."/>
            <person name="Koll F."/>
            <person name="Le Moue A."/>
            <person name="Lepere C."/>
            <person name="Malinsky S."/>
            <person name="Nowacki M."/>
            <person name="Nowak J.K."/>
            <person name="Plattner H."/>
            <person name="Poulain J."/>
            <person name="Ruiz F."/>
            <person name="Serrano V."/>
            <person name="Zagulski M."/>
            <person name="Dessen P."/>
            <person name="Betermier M."/>
            <person name="Weissenbach J."/>
            <person name="Scarpelli C."/>
            <person name="Schachter V."/>
            <person name="Sperling L."/>
            <person name="Meyer E."/>
            <person name="Cohen J."/>
            <person name="Wincker P."/>
        </authorList>
    </citation>
    <scope>NUCLEOTIDE SEQUENCE [LARGE SCALE GENOMIC DNA]</scope>
    <source>
        <strain evidence="1 2">Stock d4-2</strain>
    </source>
</reference>
<dbReference type="HOGENOM" id="CLU_2163284_0_0_1"/>
<dbReference type="InParanoid" id="A0D2Q1"/>
<sequence length="116" mass="13465">MQNNFGVQRIIRTEGDQEDNLIKKNSLARGLLPKKQSLTNMQKVSFSTHSKVKSKESIIISINKMSQEKLLDLLCLSTQDLKKRFLKPSTKHEKIKIVNTKHLPRDFLNLQSEIKY</sequence>
<dbReference type="AlphaFoldDB" id="A0D2Q1"/>
<protein>
    <submittedName>
        <fullName evidence="1">Uncharacterized protein</fullName>
    </submittedName>
</protein>
<dbReference type="GeneID" id="5030499"/>
<organism evidence="1 2">
    <name type="scientific">Paramecium tetraurelia</name>
    <dbReference type="NCBI Taxonomy" id="5888"/>
    <lineage>
        <taxon>Eukaryota</taxon>
        <taxon>Sar</taxon>
        <taxon>Alveolata</taxon>
        <taxon>Ciliophora</taxon>
        <taxon>Intramacronucleata</taxon>
        <taxon>Oligohymenophorea</taxon>
        <taxon>Peniculida</taxon>
        <taxon>Parameciidae</taxon>
        <taxon>Paramecium</taxon>
    </lineage>
</organism>
<name>A0D2Q1_PARTE</name>
<accession>A0D2Q1</accession>
<dbReference type="Proteomes" id="UP000000600">
    <property type="component" value="Unassembled WGS sequence"/>
</dbReference>
<dbReference type="EMBL" id="CT868263">
    <property type="protein sequence ID" value="CAK77318.1"/>
    <property type="molecule type" value="Genomic_DNA"/>
</dbReference>
<dbReference type="KEGG" id="ptm:GSPATT00012826001"/>
<dbReference type="RefSeq" id="XP_001444715.1">
    <property type="nucleotide sequence ID" value="XM_001444678.2"/>
</dbReference>
<keyword evidence="2" id="KW-1185">Reference proteome</keyword>